<reference evidence="1" key="2">
    <citation type="submission" date="2020-05" db="UniProtKB">
        <authorList>
            <consortium name="EnsemblMetazoa"/>
        </authorList>
    </citation>
    <scope>IDENTIFICATION</scope>
    <source>
        <strain evidence="1">IAEA</strain>
    </source>
</reference>
<accession>A0A1A9Z9Y1</accession>
<dbReference type="Proteomes" id="UP000092445">
    <property type="component" value="Unassembled WGS sequence"/>
</dbReference>
<dbReference type="AlphaFoldDB" id="A0A1A9Z9Y1"/>
<organism evidence="1 2">
    <name type="scientific">Glossina pallidipes</name>
    <name type="common">Tsetse fly</name>
    <dbReference type="NCBI Taxonomy" id="7398"/>
    <lineage>
        <taxon>Eukaryota</taxon>
        <taxon>Metazoa</taxon>
        <taxon>Ecdysozoa</taxon>
        <taxon>Arthropoda</taxon>
        <taxon>Hexapoda</taxon>
        <taxon>Insecta</taxon>
        <taxon>Pterygota</taxon>
        <taxon>Neoptera</taxon>
        <taxon>Endopterygota</taxon>
        <taxon>Diptera</taxon>
        <taxon>Brachycera</taxon>
        <taxon>Muscomorpha</taxon>
        <taxon>Hippoboscoidea</taxon>
        <taxon>Glossinidae</taxon>
        <taxon>Glossina</taxon>
    </lineage>
</organism>
<sequence>MDNDMSDELLIVQLLDTLSIVVSPHTLSSLFVFVPKKKTTFIPDLSSMLSYQQFSIIYVKDLLLAGHRSRKVETENIFKNMIMIYLSTLNRPQSSDSVCNTLISYDVFLTGATEQHNFMMDVKE</sequence>
<reference evidence="2" key="1">
    <citation type="submission" date="2014-03" db="EMBL/GenBank/DDBJ databases">
        <authorList>
            <person name="Aksoy S."/>
            <person name="Warren W."/>
            <person name="Wilson R.K."/>
        </authorList>
    </citation>
    <scope>NUCLEOTIDE SEQUENCE [LARGE SCALE GENOMIC DNA]</scope>
    <source>
        <strain evidence="2">IAEA</strain>
    </source>
</reference>
<evidence type="ECO:0000313" key="1">
    <source>
        <dbReference type="EnsemblMetazoa" id="GPAI008151-PA"/>
    </source>
</evidence>
<proteinExistence type="predicted"/>
<dbReference type="VEuPathDB" id="VectorBase:GPAI008151"/>
<keyword evidence="2" id="KW-1185">Reference proteome</keyword>
<name>A0A1A9Z9Y1_GLOPL</name>
<protein>
    <submittedName>
        <fullName evidence="1">Uncharacterized protein</fullName>
    </submittedName>
</protein>
<dbReference type="EnsemblMetazoa" id="GPAI008151-RA">
    <property type="protein sequence ID" value="GPAI008151-PA"/>
    <property type="gene ID" value="GPAI008151"/>
</dbReference>
<evidence type="ECO:0000313" key="2">
    <source>
        <dbReference type="Proteomes" id="UP000092445"/>
    </source>
</evidence>